<keyword evidence="2" id="KW-1185">Reference proteome</keyword>
<proteinExistence type="predicted"/>
<dbReference type="Proteomes" id="UP000580879">
    <property type="component" value="Unassembled WGS sequence"/>
</dbReference>
<dbReference type="InterPro" id="IPR018154">
    <property type="entry name" value="TLV/ENV_coat_polyprotein"/>
</dbReference>
<evidence type="ECO:0000313" key="2">
    <source>
        <dbReference type="Proteomes" id="UP000580879"/>
    </source>
</evidence>
<dbReference type="PANTHER" id="PTHR10424">
    <property type="entry name" value="VIRAL ENVELOPE PROTEIN"/>
    <property type="match status" value="1"/>
</dbReference>
<feature type="non-terminal residue" evidence="1">
    <location>
        <position position="58"/>
    </location>
</feature>
<dbReference type="SUPFAM" id="SSF58069">
    <property type="entry name" value="Virus ectodomain"/>
    <property type="match status" value="1"/>
</dbReference>
<feature type="non-terminal residue" evidence="1">
    <location>
        <position position="1"/>
    </location>
</feature>
<sequence length="58" mass="6452">MLNRIIRLQAVLEITTNQTTQAIDVIAAQQEQMRAEIHQNKLALDCLLAEEGGVCGKF</sequence>
<comment type="caution">
    <text evidence="1">The sequence shown here is derived from an EMBL/GenBank/DDBJ whole genome shotgun (WGS) entry which is preliminary data.</text>
</comment>
<dbReference type="OrthoDB" id="9950230at2759"/>
<dbReference type="PANTHER" id="PTHR10424:SF68">
    <property type="entry name" value="ENDOGENOUS RETROVIRUS GROUP 3 MEMBER 1 ENV POLYPROTEIN"/>
    <property type="match status" value="1"/>
</dbReference>
<accession>A0A7K6QNV4</accession>
<name>A0A7K6QNV4_9PASS</name>
<reference evidence="1 2" key="1">
    <citation type="submission" date="2019-09" db="EMBL/GenBank/DDBJ databases">
        <title>Bird 10,000 Genomes (B10K) Project - Family phase.</title>
        <authorList>
            <person name="Zhang G."/>
        </authorList>
    </citation>
    <scope>NUCLEOTIDE SEQUENCE [LARGE SCALE GENOMIC DNA]</scope>
    <source>
        <strain evidence="1">B10K-DU-029-53</strain>
    </source>
</reference>
<gene>
    <name evidence="1" type="primary">Erv31_4</name>
    <name evidence="1" type="ORF">CLIRUF_R15568</name>
</gene>
<dbReference type="Gene3D" id="1.10.287.210">
    <property type="match status" value="1"/>
</dbReference>
<organism evidence="1 2">
    <name type="scientific">Climacteris rufus</name>
    <name type="common">rufous treecreeper</name>
    <dbReference type="NCBI Taxonomy" id="47695"/>
    <lineage>
        <taxon>Eukaryota</taxon>
        <taxon>Metazoa</taxon>
        <taxon>Chordata</taxon>
        <taxon>Craniata</taxon>
        <taxon>Vertebrata</taxon>
        <taxon>Euteleostomi</taxon>
        <taxon>Archelosauria</taxon>
        <taxon>Archosauria</taxon>
        <taxon>Dinosauria</taxon>
        <taxon>Saurischia</taxon>
        <taxon>Theropoda</taxon>
        <taxon>Coelurosauria</taxon>
        <taxon>Aves</taxon>
        <taxon>Neognathae</taxon>
        <taxon>Neoaves</taxon>
        <taxon>Telluraves</taxon>
        <taxon>Australaves</taxon>
        <taxon>Passeriformes</taxon>
        <taxon>Climacteridae</taxon>
        <taxon>Climacteris</taxon>
    </lineage>
</organism>
<protein>
    <submittedName>
        <fullName evidence="1">ENR1 protein</fullName>
    </submittedName>
</protein>
<dbReference type="AlphaFoldDB" id="A0A7K6QNV4"/>
<dbReference type="EMBL" id="VZRZ01003916">
    <property type="protein sequence ID" value="NWW75422.1"/>
    <property type="molecule type" value="Genomic_DNA"/>
</dbReference>
<evidence type="ECO:0000313" key="1">
    <source>
        <dbReference type="EMBL" id="NWW75422.1"/>
    </source>
</evidence>